<evidence type="ECO:0000313" key="2">
    <source>
        <dbReference type="Proteomes" id="UP001529510"/>
    </source>
</evidence>
<protein>
    <submittedName>
        <fullName evidence="1">Uncharacterized protein</fullName>
    </submittedName>
</protein>
<feature type="non-terminal residue" evidence="1">
    <location>
        <position position="1"/>
    </location>
</feature>
<organism evidence="1 2">
    <name type="scientific">Cirrhinus mrigala</name>
    <name type="common">Mrigala</name>
    <dbReference type="NCBI Taxonomy" id="683832"/>
    <lineage>
        <taxon>Eukaryota</taxon>
        <taxon>Metazoa</taxon>
        <taxon>Chordata</taxon>
        <taxon>Craniata</taxon>
        <taxon>Vertebrata</taxon>
        <taxon>Euteleostomi</taxon>
        <taxon>Actinopterygii</taxon>
        <taxon>Neopterygii</taxon>
        <taxon>Teleostei</taxon>
        <taxon>Ostariophysi</taxon>
        <taxon>Cypriniformes</taxon>
        <taxon>Cyprinidae</taxon>
        <taxon>Labeoninae</taxon>
        <taxon>Labeonini</taxon>
        <taxon>Cirrhinus</taxon>
    </lineage>
</organism>
<name>A0ABD0Q3G9_CIRMR</name>
<dbReference type="Proteomes" id="UP001529510">
    <property type="component" value="Unassembled WGS sequence"/>
</dbReference>
<sequence length="85" mass="9470">NDSRIPPGDSLSINLTVFVYGWLRDKSRRRRSDDRYLAVRSPDSGIHFNSPFHLGETEDSGIPGGSHIISLSRPKSALLTKIYAT</sequence>
<reference evidence="1 2" key="1">
    <citation type="submission" date="2024-05" db="EMBL/GenBank/DDBJ databases">
        <title>Genome sequencing and assembly of Indian major carp, Cirrhinus mrigala (Hamilton, 1822).</title>
        <authorList>
            <person name="Mohindra V."/>
            <person name="Chowdhury L.M."/>
            <person name="Lal K."/>
            <person name="Jena J.K."/>
        </authorList>
    </citation>
    <scope>NUCLEOTIDE SEQUENCE [LARGE SCALE GENOMIC DNA]</scope>
    <source>
        <strain evidence="1">CM1030</strain>
        <tissue evidence="1">Blood</tissue>
    </source>
</reference>
<proteinExistence type="predicted"/>
<dbReference type="EMBL" id="JAMKFB020000011">
    <property type="protein sequence ID" value="KAL0180742.1"/>
    <property type="molecule type" value="Genomic_DNA"/>
</dbReference>
<evidence type="ECO:0000313" key="1">
    <source>
        <dbReference type="EMBL" id="KAL0180742.1"/>
    </source>
</evidence>
<feature type="non-terminal residue" evidence="1">
    <location>
        <position position="85"/>
    </location>
</feature>
<accession>A0ABD0Q3G9</accession>
<gene>
    <name evidence="1" type="ORF">M9458_023148</name>
</gene>
<keyword evidence="2" id="KW-1185">Reference proteome</keyword>
<comment type="caution">
    <text evidence="1">The sequence shown here is derived from an EMBL/GenBank/DDBJ whole genome shotgun (WGS) entry which is preliminary data.</text>
</comment>
<dbReference type="AlphaFoldDB" id="A0ABD0Q3G9"/>